<evidence type="ECO:0000313" key="3">
    <source>
        <dbReference type="Proteomes" id="UP001598448"/>
    </source>
</evidence>
<evidence type="ECO:0008006" key="4">
    <source>
        <dbReference type="Google" id="ProtNLM"/>
    </source>
</evidence>
<reference evidence="2 3" key="1">
    <citation type="submission" date="2024-09" db="EMBL/GenBank/DDBJ databases">
        <title>The Natural Products Discovery Center: Release of the First 8490 Sequenced Strains for Exploring Actinobacteria Biosynthetic Diversity.</title>
        <authorList>
            <person name="Kalkreuter E."/>
            <person name="Kautsar S.A."/>
            <person name="Yang D."/>
            <person name="Bader C.D."/>
            <person name="Teijaro C.N."/>
            <person name="Fluegel L."/>
            <person name="Davis C.M."/>
            <person name="Simpson J.R."/>
            <person name="Lauterbach L."/>
            <person name="Steele A.D."/>
            <person name="Gui C."/>
            <person name="Meng S."/>
            <person name="Li G."/>
            <person name="Viehrig K."/>
            <person name="Ye F."/>
            <person name="Su P."/>
            <person name="Kiefer A.F."/>
            <person name="Nichols A."/>
            <person name="Cepeda A.J."/>
            <person name="Yan W."/>
            <person name="Fan B."/>
            <person name="Jiang Y."/>
            <person name="Adhikari A."/>
            <person name="Zheng C.-J."/>
            <person name="Schuster L."/>
            <person name="Cowan T.M."/>
            <person name="Smanski M.J."/>
            <person name="Chevrette M.G."/>
            <person name="De Carvalho L.P.S."/>
            <person name="Shen B."/>
        </authorList>
    </citation>
    <scope>NUCLEOTIDE SEQUENCE [LARGE SCALE GENOMIC DNA]</scope>
    <source>
        <strain evidence="2 3">NPDC058348</strain>
    </source>
</reference>
<organism evidence="2 3">
    <name type="scientific">Streptomyces albidochromogenes</name>
    <dbReference type="NCBI Taxonomy" id="329524"/>
    <lineage>
        <taxon>Bacteria</taxon>
        <taxon>Bacillati</taxon>
        <taxon>Actinomycetota</taxon>
        <taxon>Actinomycetes</taxon>
        <taxon>Kitasatosporales</taxon>
        <taxon>Streptomycetaceae</taxon>
        <taxon>Streptomyces</taxon>
    </lineage>
</organism>
<dbReference type="RefSeq" id="WP_386707880.1">
    <property type="nucleotide sequence ID" value="NZ_JBHXIJ010000008.1"/>
</dbReference>
<sequence length="160" mass="17900">MISKKSPEQQAQAAAEKERKQREAEEKRHADRLERERQAFMSTPVGQARQSFERGDLVFQCSLDAMSQQAIIVAMVGSATAQRTNDPVVALNAVCHEGWELVNGSFVFVEQGQQSRDKFMSSGQNVAVKGQTVGYYLFKRCEENRRKPSEAWAQDATADG</sequence>
<feature type="compositionally biased region" description="Basic and acidic residues" evidence="1">
    <location>
        <begin position="15"/>
        <end position="38"/>
    </location>
</feature>
<comment type="caution">
    <text evidence="2">The sequence shown here is derived from an EMBL/GenBank/DDBJ whole genome shotgun (WGS) entry which is preliminary data.</text>
</comment>
<dbReference type="EMBL" id="JBHXIJ010000008">
    <property type="protein sequence ID" value="MFD5097887.1"/>
    <property type="molecule type" value="Genomic_DNA"/>
</dbReference>
<feature type="region of interest" description="Disordered" evidence="1">
    <location>
        <begin position="1"/>
        <end position="46"/>
    </location>
</feature>
<dbReference type="Proteomes" id="UP001598448">
    <property type="component" value="Unassembled WGS sequence"/>
</dbReference>
<keyword evidence="3" id="KW-1185">Reference proteome</keyword>
<accession>A0ABW6FHB5</accession>
<evidence type="ECO:0000256" key="1">
    <source>
        <dbReference type="SAM" id="MobiDB-lite"/>
    </source>
</evidence>
<evidence type="ECO:0000313" key="2">
    <source>
        <dbReference type="EMBL" id="MFD5097887.1"/>
    </source>
</evidence>
<name>A0ABW6FHB5_9ACTN</name>
<gene>
    <name evidence="2" type="ORF">ACFWJN_02715</name>
</gene>
<protein>
    <recommendedName>
        <fullName evidence="4">Lipoprotein</fullName>
    </recommendedName>
</protein>
<proteinExistence type="predicted"/>